<feature type="transmembrane region" description="Helical" evidence="3">
    <location>
        <begin position="94"/>
        <end position="111"/>
    </location>
</feature>
<feature type="transmembrane region" description="Helical" evidence="3">
    <location>
        <begin position="116"/>
        <end position="134"/>
    </location>
</feature>
<dbReference type="PANTHER" id="PTHR34295:SF1">
    <property type="entry name" value="BIOTIN TRANSPORTER BIOY"/>
    <property type="match status" value="1"/>
</dbReference>
<name>A0ABU8HGI9_9BACI</name>
<gene>
    <name evidence="4" type="ORF">WAK64_14710</name>
</gene>
<keyword evidence="5" id="KW-1185">Reference proteome</keyword>
<dbReference type="RefSeq" id="WP_336587752.1">
    <property type="nucleotide sequence ID" value="NZ_JBBAXC010000012.1"/>
</dbReference>
<protein>
    <recommendedName>
        <fullName evidence="2">Biotin transporter</fullName>
    </recommendedName>
</protein>
<dbReference type="InterPro" id="IPR003784">
    <property type="entry name" value="BioY"/>
</dbReference>
<dbReference type="Proteomes" id="UP001312865">
    <property type="component" value="Unassembled WGS sequence"/>
</dbReference>
<sequence length="199" mass="21707">MKPTNRFRPIDLTLASLFVAMTAIGANITTFAPFMTFGTIPITLQTFFAVMAGLVLGKRLGAFAMLVYMLVGLVGIPVFAGAMGGLGIIMKPTFGFILSFIPAAYVAGWIVENRKGFLPFILGAAVGTIINYVFGTTWMYFFTIFGADAGGFTYGMAWKVMLPFMPKDAILAIFAGIFATRLHSTFLSRSRYYNHTHTT</sequence>
<accession>A0ABU8HGI9</accession>
<dbReference type="PIRSF" id="PIRSF016661">
    <property type="entry name" value="BioY"/>
    <property type="match status" value="1"/>
</dbReference>
<feature type="transmembrane region" description="Helical" evidence="3">
    <location>
        <begin position="35"/>
        <end position="56"/>
    </location>
</feature>
<evidence type="ECO:0000256" key="2">
    <source>
        <dbReference type="PIRNR" id="PIRNR016661"/>
    </source>
</evidence>
<feature type="transmembrane region" description="Helical" evidence="3">
    <location>
        <begin position="63"/>
        <end position="88"/>
    </location>
</feature>
<evidence type="ECO:0000313" key="5">
    <source>
        <dbReference type="Proteomes" id="UP001312865"/>
    </source>
</evidence>
<proteinExistence type="inferred from homology"/>
<comment type="caution">
    <text evidence="4">The sequence shown here is derived from an EMBL/GenBank/DDBJ whole genome shotgun (WGS) entry which is preliminary data.</text>
</comment>
<dbReference type="PANTHER" id="PTHR34295">
    <property type="entry name" value="BIOTIN TRANSPORTER BIOY"/>
    <property type="match status" value="1"/>
</dbReference>
<dbReference type="EMBL" id="JBBAXC010000012">
    <property type="protein sequence ID" value="MEI5908306.1"/>
    <property type="molecule type" value="Genomic_DNA"/>
</dbReference>
<keyword evidence="2 3" id="KW-0472">Membrane</keyword>
<reference evidence="4 5" key="1">
    <citation type="journal article" date="2018" name="J. Microbiol.">
        <title>Bacillus spongiae sp. nov., isolated from sponge of Jeju Island.</title>
        <authorList>
            <person name="Lee G.E."/>
            <person name="Im W.T."/>
            <person name="Park J.S."/>
        </authorList>
    </citation>
    <scope>NUCLEOTIDE SEQUENCE [LARGE SCALE GENOMIC DNA]</scope>
    <source>
        <strain evidence="4 5">135PIL107-10</strain>
    </source>
</reference>
<dbReference type="Pfam" id="PF02632">
    <property type="entry name" value="BioY"/>
    <property type="match status" value="1"/>
</dbReference>
<evidence type="ECO:0000256" key="1">
    <source>
        <dbReference type="ARBA" id="ARBA00010692"/>
    </source>
</evidence>
<keyword evidence="2" id="KW-1003">Cell membrane</keyword>
<keyword evidence="2" id="KW-0813">Transport</keyword>
<evidence type="ECO:0000313" key="4">
    <source>
        <dbReference type="EMBL" id="MEI5908306.1"/>
    </source>
</evidence>
<comment type="similarity">
    <text evidence="1 2">Belongs to the BioY family.</text>
</comment>
<evidence type="ECO:0000256" key="3">
    <source>
        <dbReference type="SAM" id="Phobius"/>
    </source>
</evidence>
<dbReference type="Gene3D" id="1.10.1760.20">
    <property type="match status" value="1"/>
</dbReference>
<comment type="subcellular location">
    <subcellularLocation>
        <location evidence="2">Cell membrane</location>
        <topology evidence="2">Multi-pass membrane protein</topology>
    </subcellularLocation>
</comment>
<feature type="transmembrane region" description="Helical" evidence="3">
    <location>
        <begin position="169"/>
        <end position="187"/>
    </location>
</feature>
<organism evidence="4 5">
    <name type="scientific">Bacillus spongiae</name>
    <dbReference type="NCBI Taxonomy" id="2683610"/>
    <lineage>
        <taxon>Bacteria</taxon>
        <taxon>Bacillati</taxon>
        <taxon>Bacillota</taxon>
        <taxon>Bacilli</taxon>
        <taxon>Bacillales</taxon>
        <taxon>Bacillaceae</taxon>
        <taxon>Bacillus</taxon>
    </lineage>
</organism>
<keyword evidence="3" id="KW-0812">Transmembrane</keyword>
<keyword evidence="3" id="KW-1133">Transmembrane helix</keyword>